<name>A0ABV6NJU6_9BACI</name>
<sequence>MNLFEFHLPTKIYSGNGTFLKTGEYIKEFIQGKRLFIVTDPGLIKWGVVEKLESILQGFETQCFTEVKPNPRDTDCIRGGELAHEFKADGIVALGGGSVIDAAKAIAILQVLGGRPQDYAGRDQVPSAVTPIIAIPTTAGTGAEVTRSSVITDTEKKIKLTIKDVKIAPAVAIVDPELTYELPAPLTASTGMDALVHAVEAFTCKRSNPIAEGLAIEAMKRIYPFLRRAVKDGTDTDARYQLMIGATIAGMAFSHADVAAVHCMAEAIGGLYDTPHGVANSMFLPYIIAFNAEADLKKHAIIGRTLGLATESTPDEVATAALVTEMKQLAQDLAIPTFASLPQVNRADFDDLAESAFQNGSTPSNAREITKEDYLLLFEKAYGA</sequence>
<dbReference type="InterPro" id="IPR018211">
    <property type="entry name" value="ADH_Fe_CS"/>
</dbReference>
<evidence type="ECO:0000313" key="4">
    <source>
        <dbReference type="EMBL" id="MFC0560996.1"/>
    </source>
</evidence>
<dbReference type="SUPFAM" id="SSF56796">
    <property type="entry name" value="Dehydroquinate synthase-like"/>
    <property type="match status" value="1"/>
</dbReference>
<keyword evidence="5" id="KW-1185">Reference proteome</keyword>
<proteinExistence type="predicted"/>
<dbReference type="CDD" id="cd08551">
    <property type="entry name" value="Fe-ADH"/>
    <property type="match status" value="1"/>
</dbReference>
<dbReference type="Pfam" id="PF00465">
    <property type="entry name" value="Fe-ADH"/>
    <property type="match status" value="1"/>
</dbReference>
<dbReference type="RefSeq" id="WP_273842218.1">
    <property type="nucleotide sequence ID" value="NZ_JAQQWT010000005.1"/>
</dbReference>
<dbReference type="PANTHER" id="PTHR11496">
    <property type="entry name" value="ALCOHOL DEHYDROGENASE"/>
    <property type="match status" value="1"/>
</dbReference>
<keyword evidence="1 4" id="KW-0560">Oxidoreductase</keyword>
<dbReference type="Gene3D" id="3.40.50.1970">
    <property type="match status" value="1"/>
</dbReference>
<evidence type="ECO:0000259" key="2">
    <source>
        <dbReference type="Pfam" id="PF00465"/>
    </source>
</evidence>
<comment type="caution">
    <text evidence="4">The sequence shown here is derived from an EMBL/GenBank/DDBJ whole genome shotgun (WGS) entry which is preliminary data.</text>
</comment>
<dbReference type="InterPro" id="IPR001670">
    <property type="entry name" value="ADH_Fe/GldA"/>
</dbReference>
<protein>
    <submittedName>
        <fullName evidence="4">Iron-containing alcohol dehydrogenase</fullName>
        <ecNumber evidence="4">1.1.1.-</ecNumber>
    </submittedName>
</protein>
<dbReference type="PANTHER" id="PTHR11496:SF83">
    <property type="entry name" value="HYDROXYACID-OXOACID TRANSHYDROGENASE, MITOCHONDRIAL"/>
    <property type="match status" value="1"/>
</dbReference>
<dbReference type="EMBL" id="JBHLTR010000054">
    <property type="protein sequence ID" value="MFC0560996.1"/>
    <property type="molecule type" value="Genomic_DNA"/>
</dbReference>
<dbReference type="EC" id="1.1.1.-" evidence="4"/>
<feature type="domain" description="Fe-containing alcohol dehydrogenase-like C-terminal" evidence="3">
    <location>
        <begin position="187"/>
        <end position="382"/>
    </location>
</feature>
<accession>A0ABV6NJU6</accession>
<dbReference type="Proteomes" id="UP001589833">
    <property type="component" value="Unassembled WGS sequence"/>
</dbReference>
<evidence type="ECO:0000313" key="5">
    <source>
        <dbReference type="Proteomes" id="UP001589833"/>
    </source>
</evidence>
<dbReference type="PROSITE" id="PS00913">
    <property type="entry name" value="ADH_IRON_1"/>
    <property type="match status" value="1"/>
</dbReference>
<evidence type="ECO:0000256" key="1">
    <source>
        <dbReference type="ARBA" id="ARBA00023002"/>
    </source>
</evidence>
<dbReference type="InterPro" id="IPR056798">
    <property type="entry name" value="ADH_Fe_C"/>
</dbReference>
<dbReference type="InterPro" id="IPR039697">
    <property type="entry name" value="Alcohol_dehydrogenase_Fe"/>
</dbReference>
<evidence type="ECO:0000259" key="3">
    <source>
        <dbReference type="Pfam" id="PF25137"/>
    </source>
</evidence>
<dbReference type="Gene3D" id="1.20.1090.10">
    <property type="entry name" value="Dehydroquinate synthase-like - alpha domain"/>
    <property type="match status" value="1"/>
</dbReference>
<gene>
    <name evidence="4" type="ORF">ACFFH4_18790</name>
</gene>
<dbReference type="Pfam" id="PF25137">
    <property type="entry name" value="ADH_Fe_C"/>
    <property type="match status" value="1"/>
</dbReference>
<dbReference type="GO" id="GO:0016491">
    <property type="term" value="F:oxidoreductase activity"/>
    <property type="evidence" value="ECO:0007669"/>
    <property type="project" value="UniProtKB-KW"/>
</dbReference>
<organism evidence="4 5">
    <name type="scientific">Halalkalibacter alkalisediminis</name>
    <dbReference type="NCBI Taxonomy" id="935616"/>
    <lineage>
        <taxon>Bacteria</taxon>
        <taxon>Bacillati</taxon>
        <taxon>Bacillota</taxon>
        <taxon>Bacilli</taxon>
        <taxon>Bacillales</taxon>
        <taxon>Bacillaceae</taxon>
        <taxon>Halalkalibacter</taxon>
    </lineage>
</organism>
<feature type="domain" description="Alcohol dehydrogenase iron-type/glycerol dehydrogenase GldA" evidence="2">
    <location>
        <begin position="9"/>
        <end position="176"/>
    </location>
</feature>
<reference evidence="4 5" key="1">
    <citation type="submission" date="2024-09" db="EMBL/GenBank/DDBJ databases">
        <authorList>
            <person name="Sun Q."/>
            <person name="Mori K."/>
        </authorList>
    </citation>
    <scope>NUCLEOTIDE SEQUENCE [LARGE SCALE GENOMIC DNA]</scope>
    <source>
        <strain evidence="4 5">NCAIM B.02301</strain>
    </source>
</reference>